<feature type="compositionally biased region" description="Basic residues" evidence="1">
    <location>
        <begin position="721"/>
        <end position="730"/>
    </location>
</feature>
<feature type="compositionally biased region" description="Pro residues" evidence="1">
    <location>
        <begin position="228"/>
        <end position="238"/>
    </location>
</feature>
<feature type="compositionally biased region" description="Polar residues" evidence="1">
    <location>
        <begin position="169"/>
        <end position="180"/>
    </location>
</feature>
<dbReference type="PROSITE" id="PS50010">
    <property type="entry name" value="DH_2"/>
    <property type="match status" value="1"/>
</dbReference>
<organism evidence="3 4">
    <name type="scientific">Malassezia cuniculi</name>
    <dbReference type="NCBI Taxonomy" id="948313"/>
    <lineage>
        <taxon>Eukaryota</taxon>
        <taxon>Fungi</taxon>
        <taxon>Dikarya</taxon>
        <taxon>Basidiomycota</taxon>
        <taxon>Ustilaginomycotina</taxon>
        <taxon>Malasseziomycetes</taxon>
        <taxon>Malasseziales</taxon>
        <taxon>Malasseziaceae</taxon>
        <taxon>Malassezia</taxon>
    </lineage>
</organism>
<sequence>MAWDASGSDIGSRVPSTLPSRAASLDLPEPTWRRGDATARGAPLIIDTASAADAGGWYACNSYDPSVRMQPPSSAPLPSVALPPTDAAGPSAGPPPPHSGLRGAMRHAKQLYANLRRGGADEDDDLRRKQMQYWRTRNMSDTSDSERNSMDEDMRRLLRLTSPSSPTTDTYSLRSTSSGSIPPDVVLSGSTQLNRADSTDSKRSTGSASGAAHTQRCTIDSEDEELDVPPPPPIPPEPQESKKTLLLRARSKSVDHLQRLFNMSRSGKEQRPKRNGTRIFPDRRRRETRDHAQATKSPHLEPLAELPEGVERAREVPPQSSDSPVRGDGRDSYGSWASGTSRGASDLSESPTQMRSPPRITPALGLHVSLGHVDTTASPAFSYAHVEASSYFDELACNDSIHETHVELQEDESCLLHPTEAGEATGVALTRSEPPTPNPDMDDGAAVMNTDEVPDGDQSTISDAASSTDTATTSIKTCIEANESTDAITADIVPACNTSTMDRDDGADDQTTVGLVREEEMPHMEGPTPQATPSAPVSPLPITDEQQALLDAATEPLRIRSTPGPVEQNDAALQLRNRSRSDAESASLFAMALGNMALSSAPQTPGELPAVVVSPTTADSDIARLSAELVAAAGASISTDLPAAPLSAPSSAASSPLQSAPSYSEAYSPTDTRPQSPVRDTEHDEAAKGLFAKEEPALEPALGAAQPSPRSSPLPSPNVSPKKKQPKSRARSSSEADTTSTPPRSSNEDEPERVPRLALKTSKSSGILGVVASQSQKKGSHGKQKGASDDDDTPNTPASARGKREDDRPPWTSVSDLRVAALETPGHSPLSSRRSFYRTGRNKSQPTLNIVDDREFLQALETVRVQHRERLAMKASARRKASLPNLQHHSTTQTAARPPPVPRRSSVGPQSAPIDGSLDMSGMVDVDQADSESDDDSECSLDDSGDISNDLGVGCASGMMQEAPFTNDDDWKKEVKALFLIRELVQTERSYAQHLESLLIIVLKWTGTSTSSKRMQTNVLMPSQGHASTPLRVSTSIAPQHLVTLRAMLPQLISVSRALVYRIEEAPSSVGVGQAFLAIRDKFEEVHLSWSSTVGETLAALRLTEGTKSKSRGRLGLVPVFDRPPVPPTANAQTGASPSAPAPQERRDKKSNPKALSPVDVAIMPTQRLARYTLLLRDLLAYTTPETESYATLSSALHNVQELGRRCDQISAKST</sequence>
<feature type="compositionally biased region" description="Basic and acidic residues" evidence="1">
    <location>
        <begin position="280"/>
        <end position="293"/>
    </location>
</feature>
<evidence type="ECO:0000313" key="4">
    <source>
        <dbReference type="Proteomes" id="UP001219933"/>
    </source>
</evidence>
<feature type="region of interest" description="Disordered" evidence="1">
    <location>
        <begin position="874"/>
        <end position="946"/>
    </location>
</feature>
<feature type="domain" description="DH" evidence="2">
    <location>
        <begin position="976"/>
        <end position="1210"/>
    </location>
</feature>
<feature type="compositionally biased region" description="Low complexity" evidence="1">
    <location>
        <begin position="698"/>
        <end position="709"/>
    </location>
</feature>
<dbReference type="PANTHER" id="PTHR24216">
    <property type="entry name" value="PAXILLIN-RELATED"/>
    <property type="match status" value="1"/>
</dbReference>
<feature type="region of interest" description="Disordered" evidence="1">
    <location>
        <begin position="158"/>
        <end position="362"/>
    </location>
</feature>
<keyword evidence="4" id="KW-1185">Reference proteome</keyword>
<evidence type="ECO:0000259" key="2">
    <source>
        <dbReference type="PROSITE" id="PS50010"/>
    </source>
</evidence>
<feature type="compositionally biased region" description="Polar residues" evidence="1">
    <location>
        <begin position="335"/>
        <end position="355"/>
    </location>
</feature>
<feature type="compositionally biased region" description="Polar residues" evidence="1">
    <location>
        <begin position="665"/>
        <end position="675"/>
    </location>
</feature>
<dbReference type="AlphaFoldDB" id="A0AAF0EZU7"/>
<protein>
    <recommendedName>
        <fullName evidence="2">DH domain-containing protein</fullName>
    </recommendedName>
</protein>
<dbReference type="InterPro" id="IPR000219">
    <property type="entry name" value="DH_dom"/>
</dbReference>
<proteinExistence type="predicted"/>
<dbReference type="EMBL" id="CP119879">
    <property type="protein sequence ID" value="WFD35767.1"/>
    <property type="molecule type" value="Genomic_DNA"/>
</dbReference>
<evidence type="ECO:0000256" key="1">
    <source>
        <dbReference type="SAM" id="MobiDB-lite"/>
    </source>
</evidence>
<dbReference type="Gene3D" id="1.20.900.10">
    <property type="entry name" value="Dbl homology (DH) domain"/>
    <property type="match status" value="1"/>
</dbReference>
<feature type="compositionally biased region" description="Low complexity" evidence="1">
    <location>
        <begin position="76"/>
        <end position="91"/>
    </location>
</feature>
<dbReference type="Pfam" id="PF00621">
    <property type="entry name" value="RhoGEF"/>
    <property type="match status" value="1"/>
</dbReference>
<feature type="compositionally biased region" description="Basic and acidic residues" evidence="1">
    <location>
        <begin position="679"/>
        <end position="696"/>
    </location>
</feature>
<reference evidence="3" key="1">
    <citation type="submission" date="2023-03" db="EMBL/GenBank/DDBJ databases">
        <title>Mating type loci evolution in Malassezia.</title>
        <authorList>
            <person name="Coelho M.A."/>
        </authorList>
    </citation>
    <scope>NUCLEOTIDE SEQUENCE</scope>
    <source>
        <strain evidence="3">CBS 11721</strain>
    </source>
</reference>
<dbReference type="Proteomes" id="UP001219933">
    <property type="component" value="Chromosome 3"/>
</dbReference>
<evidence type="ECO:0000313" key="3">
    <source>
        <dbReference type="EMBL" id="WFD35767.1"/>
    </source>
</evidence>
<feature type="compositionally biased region" description="Polar residues" evidence="1">
    <location>
        <begin position="731"/>
        <end position="745"/>
    </location>
</feature>
<feature type="compositionally biased region" description="Low complexity" evidence="1">
    <location>
        <begin position="159"/>
        <end position="168"/>
    </location>
</feature>
<accession>A0AAF0EZU7</accession>
<gene>
    <name evidence="3" type="ORF">MCUN1_002629</name>
</gene>
<feature type="compositionally biased region" description="Low complexity" evidence="1">
    <location>
        <begin position="644"/>
        <end position="662"/>
    </location>
</feature>
<name>A0AAF0EZU7_9BASI</name>
<feature type="compositionally biased region" description="Acidic residues" evidence="1">
    <location>
        <begin position="927"/>
        <end position="945"/>
    </location>
</feature>
<feature type="region of interest" description="Disordered" evidence="1">
    <location>
        <begin position="1"/>
        <end position="39"/>
    </location>
</feature>
<dbReference type="SUPFAM" id="SSF48065">
    <property type="entry name" value="DBL homology domain (DH-domain)"/>
    <property type="match status" value="1"/>
</dbReference>
<dbReference type="InterPro" id="IPR035899">
    <property type="entry name" value="DBL_dom_sf"/>
</dbReference>
<feature type="region of interest" description="Disordered" evidence="1">
    <location>
        <begin position="644"/>
        <end position="845"/>
    </location>
</feature>
<feature type="region of interest" description="Disordered" evidence="1">
    <location>
        <begin position="67"/>
        <end position="103"/>
    </location>
</feature>
<feature type="region of interest" description="Disordered" evidence="1">
    <location>
        <begin position="1114"/>
        <end position="1159"/>
    </location>
</feature>
<dbReference type="GO" id="GO:0005085">
    <property type="term" value="F:guanyl-nucleotide exchange factor activity"/>
    <property type="evidence" value="ECO:0007669"/>
    <property type="project" value="InterPro"/>
</dbReference>